<dbReference type="PANTHER" id="PTHR36721:SF8">
    <property type="entry name" value="EARLY NODULIN-20-LIKE"/>
    <property type="match status" value="1"/>
</dbReference>
<dbReference type="OMA" id="INCEIVT"/>
<accession>A0A087GCI7</accession>
<reference evidence="5" key="1">
    <citation type="journal article" date="2015" name="Nat. Plants">
        <title>Genome expansion of Arabis alpina linked with retrotransposition and reduced symmetric DNA methylation.</title>
        <authorList>
            <person name="Willing E.M."/>
            <person name="Rawat V."/>
            <person name="Mandakova T."/>
            <person name="Maumus F."/>
            <person name="James G.V."/>
            <person name="Nordstroem K.J."/>
            <person name="Becker C."/>
            <person name="Warthmann N."/>
            <person name="Chica C."/>
            <person name="Szarzynska B."/>
            <person name="Zytnicki M."/>
            <person name="Albani M.C."/>
            <person name="Kiefer C."/>
            <person name="Bergonzi S."/>
            <person name="Castaings L."/>
            <person name="Mateos J.L."/>
            <person name="Berns M.C."/>
            <person name="Bujdoso N."/>
            <person name="Piofczyk T."/>
            <person name="de Lorenzo L."/>
            <person name="Barrero-Sicilia C."/>
            <person name="Mateos I."/>
            <person name="Piednoel M."/>
            <person name="Hagmann J."/>
            <person name="Chen-Min-Tao R."/>
            <person name="Iglesias-Fernandez R."/>
            <person name="Schuster S.C."/>
            <person name="Alonso-Blanco C."/>
            <person name="Roudier F."/>
            <person name="Carbonero P."/>
            <person name="Paz-Ares J."/>
            <person name="Davis S.J."/>
            <person name="Pecinka A."/>
            <person name="Quesneville H."/>
            <person name="Colot V."/>
            <person name="Lysak M.A."/>
            <person name="Weigel D."/>
            <person name="Coupland G."/>
            <person name="Schneeberger K."/>
        </authorList>
    </citation>
    <scope>NUCLEOTIDE SEQUENCE [LARGE SCALE GENOMIC DNA]</scope>
    <source>
        <strain evidence="5">cv. Pajares</strain>
    </source>
</reference>
<dbReference type="AlphaFoldDB" id="A0A087GCI7"/>
<evidence type="ECO:0008006" key="6">
    <source>
        <dbReference type="Google" id="ProtNLM"/>
    </source>
</evidence>
<keyword evidence="3" id="KW-0732">Signal</keyword>
<keyword evidence="2" id="KW-0812">Transmembrane</keyword>
<name>A0A087GCI7_ARAAL</name>
<proteinExistence type="predicted"/>
<gene>
    <name evidence="4" type="ordered locus">AALP_Aa8g403400</name>
</gene>
<sequence>MMMKLCFIIVALLMFGIINCEIVTEEEVSPSLSQWETEMAPTPTMFDDNPSPSPSPSQIPEAVEFTVKKDERSSGGGGKKAGIAFATIAAASMVGVGGYLLKKRRENIRRSRYEYAATEII</sequence>
<dbReference type="Gramene" id="KFK27589">
    <property type="protein sequence ID" value="KFK27589"/>
    <property type="gene ID" value="AALP_AA8G403400"/>
</dbReference>
<dbReference type="EMBL" id="CM002876">
    <property type="protein sequence ID" value="KFK27589.1"/>
    <property type="molecule type" value="Genomic_DNA"/>
</dbReference>
<evidence type="ECO:0000256" key="2">
    <source>
        <dbReference type="SAM" id="Phobius"/>
    </source>
</evidence>
<keyword evidence="5" id="KW-1185">Reference proteome</keyword>
<evidence type="ECO:0000256" key="3">
    <source>
        <dbReference type="SAM" id="SignalP"/>
    </source>
</evidence>
<dbReference type="OrthoDB" id="784725at2759"/>
<dbReference type="Proteomes" id="UP000029120">
    <property type="component" value="Chromosome 8"/>
</dbReference>
<keyword evidence="2" id="KW-1133">Transmembrane helix</keyword>
<feature type="signal peptide" evidence="3">
    <location>
        <begin position="1"/>
        <end position="20"/>
    </location>
</feature>
<organism evidence="4 5">
    <name type="scientific">Arabis alpina</name>
    <name type="common">Alpine rock-cress</name>
    <dbReference type="NCBI Taxonomy" id="50452"/>
    <lineage>
        <taxon>Eukaryota</taxon>
        <taxon>Viridiplantae</taxon>
        <taxon>Streptophyta</taxon>
        <taxon>Embryophyta</taxon>
        <taxon>Tracheophyta</taxon>
        <taxon>Spermatophyta</taxon>
        <taxon>Magnoliopsida</taxon>
        <taxon>eudicotyledons</taxon>
        <taxon>Gunneridae</taxon>
        <taxon>Pentapetalae</taxon>
        <taxon>rosids</taxon>
        <taxon>malvids</taxon>
        <taxon>Brassicales</taxon>
        <taxon>Brassicaceae</taxon>
        <taxon>Arabideae</taxon>
        <taxon>Arabis</taxon>
    </lineage>
</organism>
<protein>
    <recommendedName>
        <fullName evidence="6">Transmembrane protein</fullName>
    </recommendedName>
</protein>
<evidence type="ECO:0000256" key="1">
    <source>
        <dbReference type="SAM" id="MobiDB-lite"/>
    </source>
</evidence>
<feature type="transmembrane region" description="Helical" evidence="2">
    <location>
        <begin position="81"/>
        <end position="101"/>
    </location>
</feature>
<keyword evidence="2" id="KW-0472">Membrane</keyword>
<evidence type="ECO:0000313" key="5">
    <source>
        <dbReference type="Proteomes" id="UP000029120"/>
    </source>
</evidence>
<feature type="chain" id="PRO_5001821867" description="Transmembrane protein" evidence="3">
    <location>
        <begin position="21"/>
        <end position="121"/>
    </location>
</feature>
<evidence type="ECO:0000313" key="4">
    <source>
        <dbReference type="EMBL" id="KFK27589.1"/>
    </source>
</evidence>
<dbReference type="PANTHER" id="PTHR36721">
    <property type="entry name" value="PROLINE-RICH FAMILY PROTEIN"/>
    <property type="match status" value="1"/>
</dbReference>
<feature type="region of interest" description="Disordered" evidence="1">
    <location>
        <begin position="40"/>
        <end position="60"/>
    </location>
</feature>